<sequence>MGKKTSSLPDATALHATTLVLCGPTQTYNHTPNSGTVWCKFCVLKQRNGGKSVARENHNDRGCNSLVSFSTLLTCALAHFLQVQKTDRLACAESELALCEAEVGTLLQIISELNLKMSALKIPRDKKDYEKQIQTSKSVSDSILHPLAPQSSLVANAGTASVESVTRQYSAEYEGRWCSADLWTKLQQVLSSLESSAVRGRKLVAPYVQNDEKAHEKHLTAARDTWVQATECKISFISKRYISQVLEEIEQELGISYPSALPTKERQKYQKEVIALGKLNRQLSLSLRKRQEEQKKMKAAILEMKEEKKRLREKLEELQNKWLITASCSPPRSPSLSFNRTPSPCWSSSSIPPSPLLSRRMPISPPGSPSRPPRPSSGCSVLETETARLQRSMERLKARNERLTAALEKRKSESEQISMSLSRHEADCSALHMALTYCLSAEEIKNKIGVIQQRITRLKQERAAVCVPQETRTGEGKLSPDTGTLAGARRLSFLSSNNPNEEKTALLQELVNVRGEMSELRELIRLKEKEWRFLEFSLVAHRCQDLAGAAMAQSLREELEGKRAENQRIEEYQAKLESGALIPQPRNQAIMRELQAALQRTQMLKRKETSLRELLDAEMLDCTTQTRVNKEEVARLSFYHNKAISACRNARKKHHEQLRRIERQMTAMALRHECQLAELKTMLEELEKKKEETML</sequence>
<comment type="caution">
    <text evidence="4">The sequence shown here is derived from an EMBL/GenBank/DDBJ whole genome shotgun (WGS) entry which is preliminary data.</text>
</comment>
<organism evidence="4 5">
    <name type="scientific">Bagarius yarrelli</name>
    <name type="common">Goonch</name>
    <name type="synonym">Bagrus yarrelli</name>
    <dbReference type="NCBI Taxonomy" id="175774"/>
    <lineage>
        <taxon>Eukaryota</taxon>
        <taxon>Metazoa</taxon>
        <taxon>Chordata</taxon>
        <taxon>Craniata</taxon>
        <taxon>Vertebrata</taxon>
        <taxon>Euteleostomi</taxon>
        <taxon>Actinopterygii</taxon>
        <taxon>Neopterygii</taxon>
        <taxon>Teleostei</taxon>
        <taxon>Ostariophysi</taxon>
        <taxon>Siluriformes</taxon>
        <taxon>Sisoridae</taxon>
        <taxon>Sisorinae</taxon>
        <taxon>Bagarius</taxon>
    </lineage>
</organism>
<feature type="coiled-coil region" evidence="1">
    <location>
        <begin position="644"/>
        <end position="692"/>
    </location>
</feature>
<feature type="coiled-coil region" evidence="1">
    <location>
        <begin position="287"/>
        <end position="321"/>
    </location>
</feature>
<dbReference type="InterPro" id="IPR040171">
    <property type="entry name" value="USBP1-like"/>
</dbReference>
<evidence type="ECO:0000313" key="4">
    <source>
        <dbReference type="EMBL" id="TSM94644.1"/>
    </source>
</evidence>
<gene>
    <name evidence="4" type="ORF">Baya_8439</name>
</gene>
<feature type="compositionally biased region" description="Low complexity" evidence="2">
    <location>
        <begin position="342"/>
        <end position="362"/>
    </location>
</feature>
<dbReference type="EMBL" id="VCAZ01000051">
    <property type="protein sequence ID" value="TSM94644.1"/>
    <property type="molecule type" value="Genomic_DNA"/>
</dbReference>
<dbReference type="PANTHER" id="PTHR23347:SF5">
    <property type="entry name" value="HARMONIN-BINDING PROTEIN USHBP1"/>
    <property type="match status" value="1"/>
</dbReference>
<evidence type="ECO:0000256" key="2">
    <source>
        <dbReference type="SAM" id="MobiDB-lite"/>
    </source>
</evidence>
<accession>A0A556U5P1</accession>
<name>A0A556U5P1_BAGYA</name>
<reference evidence="4 5" key="1">
    <citation type="journal article" date="2019" name="Genome Biol. Evol.">
        <title>Whole-Genome Sequencing of the Giant Devil Catfish, Bagarius yarrelli.</title>
        <authorList>
            <person name="Jiang W."/>
            <person name="Lv Y."/>
            <person name="Cheng L."/>
            <person name="Yang K."/>
            <person name="Chao B."/>
            <person name="Wang X."/>
            <person name="Li Y."/>
            <person name="Pan X."/>
            <person name="You X."/>
            <person name="Zhang Y."/>
            <person name="Yang J."/>
            <person name="Li J."/>
            <person name="Zhang X."/>
            <person name="Liu S."/>
            <person name="Sun C."/>
            <person name="Yang J."/>
            <person name="Shi Q."/>
        </authorList>
    </citation>
    <scope>NUCLEOTIDE SEQUENCE [LARGE SCALE GENOMIC DNA]</scope>
    <source>
        <strain evidence="4">JWS20170419001</strain>
        <tissue evidence="4">Muscle</tissue>
    </source>
</reference>
<keyword evidence="5" id="KW-1185">Reference proteome</keyword>
<feature type="compositionally biased region" description="Polar residues" evidence="2">
    <location>
        <begin position="329"/>
        <end position="341"/>
    </location>
</feature>
<protein>
    <submittedName>
        <fullName evidence="4">Usher syndrome type-1C protein-binding protein 1</fullName>
    </submittedName>
</protein>
<dbReference type="InterPro" id="IPR019536">
    <property type="entry name" value="USHBP1_PDZ-bd"/>
</dbReference>
<dbReference type="OrthoDB" id="6256369at2759"/>
<evidence type="ECO:0000313" key="5">
    <source>
        <dbReference type="Proteomes" id="UP000319801"/>
    </source>
</evidence>
<dbReference type="Pfam" id="PF10506">
    <property type="entry name" value="USHBP1_PDZ-bd"/>
    <property type="match status" value="1"/>
</dbReference>
<dbReference type="PANTHER" id="PTHR23347">
    <property type="entry name" value="COLORECTAL MUTANT CANCER PROTEIN MCC PROTEIN -RELATED"/>
    <property type="match status" value="1"/>
</dbReference>
<keyword evidence="1" id="KW-0175">Coiled coil</keyword>
<feature type="domain" description="Harmonin-binding protein USHBP1 PDZ-binding" evidence="3">
    <location>
        <begin position="388"/>
        <end position="444"/>
    </location>
</feature>
<dbReference type="AlphaFoldDB" id="A0A556U5P1"/>
<feature type="region of interest" description="Disordered" evidence="2">
    <location>
        <begin position="329"/>
        <end position="380"/>
    </location>
</feature>
<feature type="compositionally biased region" description="Pro residues" evidence="2">
    <location>
        <begin position="363"/>
        <end position="375"/>
    </location>
</feature>
<feature type="coiled-coil region" evidence="1">
    <location>
        <begin position="503"/>
        <end position="607"/>
    </location>
</feature>
<evidence type="ECO:0000259" key="3">
    <source>
        <dbReference type="Pfam" id="PF10506"/>
    </source>
</evidence>
<dbReference type="Proteomes" id="UP000319801">
    <property type="component" value="Unassembled WGS sequence"/>
</dbReference>
<evidence type="ECO:0000256" key="1">
    <source>
        <dbReference type="SAM" id="Coils"/>
    </source>
</evidence>
<proteinExistence type="predicted"/>